<feature type="transmembrane region" description="Helical" evidence="1">
    <location>
        <begin position="71"/>
        <end position="90"/>
    </location>
</feature>
<evidence type="ECO:0000313" key="3">
    <source>
        <dbReference type="Proteomes" id="UP001169242"/>
    </source>
</evidence>
<evidence type="ECO:0000256" key="1">
    <source>
        <dbReference type="SAM" id="Phobius"/>
    </source>
</evidence>
<feature type="transmembrane region" description="Helical" evidence="1">
    <location>
        <begin position="12"/>
        <end position="34"/>
    </location>
</feature>
<gene>
    <name evidence="2" type="ORF">PBV87_05015</name>
</gene>
<sequence>MKQKVDVRKITLVGFGIALNIVGAFVALTLRLPIYMDSIGTIMVACLLEPKYAILTGLGGSIVSGVTFDIYSLYFAPVQISTGLIAGWMFQKGYLKGNKTPLGVLIFTLPTSIISAMIAAAVFGGVTSSGSSYIVQVLGVIGVPTVVSVFIVQVITDYIDKYVGVLLVLATVRVLPSSLKKLANIGQQESHDEGL</sequence>
<keyword evidence="1" id="KW-1133">Transmembrane helix</keyword>
<organism evidence="2 3">
    <name type="scientific">Holtiella tumoricola</name>
    <dbReference type="NCBI Taxonomy" id="3018743"/>
    <lineage>
        <taxon>Bacteria</taxon>
        <taxon>Bacillati</taxon>
        <taxon>Bacillota</taxon>
        <taxon>Clostridia</taxon>
        <taxon>Lachnospirales</taxon>
        <taxon>Cellulosilyticaceae</taxon>
        <taxon>Holtiella</taxon>
    </lineage>
</organism>
<name>A0AA42DKX2_9FIRM</name>
<accession>A0AA42DKX2</accession>
<feature type="transmembrane region" description="Helical" evidence="1">
    <location>
        <begin position="133"/>
        <end position="155"/>
    </location>
</feature>
<dbReference type="Gene3D" id="1.10.1760.20">
    <property type="match status" value="1"/>
</dbReference>
<keyword evidence="3" id="KW-1185">Reference proteome</keyword>
<dbReference type="RefSeq" id="WP_271011362.1">
    <property type="nucleotide sequence ID" value="NZ_JAQIFT010000016.1"/>
</dbReference>
<reference evidence="2" key="1">
    <citation type="journal article" date="2023" name="Int. J. Syst. Evol. Microbiol.">
        <title>&lt;i&gt;Holtiella tumoricola&lt;/i&gt; gen. nov. sp. nov., isolated from a human clinical sample.</title>
        <authorList>
            <person name="Allen-Vercoe E."/>
            <person name="Daigneault M.C."/>
            <person name="Vancuren S.J."/>
            <person name="Cochrane K."/>
            <person name="O'Neal L.L."/>
            <person name="Sankaranarayanan K."/>
            <person name="Lawson P.A."/>
        </authorList>
    </citation>
    <scope>NUCLEOTIDE SEQUENCE</scope>
    <source>
        <strain evidence="2">CC70A</strain>
    </source>
</reference>
<dbReference type="EMBL" id="JAQIFT010000016">
    <property type="protein sequence ID" value="MDA3730859.1"/>
    <property type="molecule type" value="Genomic_DNA"/>
</dbReference>
<feature type="transmembrane region" description="Helical" evidence="1">
    <location>
        <begin position="102"/>
        <end position="127"/>
    </location>
</feature>
<proteinExistence type="predicted"/>
<keyword evidence="1" id="KW-0812">Transmembrane</keyword>
<evidence type="ECO:0000313" key="2">
    <source>
        <dbReference type="EMBL" id="MDA3730859.1"/>
    </source>
</evidence>
<dbReference type="Proteomes" id="UP001169242">
    <property type="component" value="Unassembled WGS sequence"/>
</dbReference>
<keyword evidence="1" id="KW-0472">Membrane</keyword>
<comment type="caution">
    <text evidence="2">The sequence shown here is derived from an EMBL/GenBank/DDBJ whole genome shotgun (WGS) entry which is preliminary data.</text>
</comment>
<dbReference type="AlphaFoldDB" id="A0AA42DKX2"/>
<protein>
    <submittedName>
        <fullName evidence="2">ECF transporter S component</fullName>
    </submittedName>
</protein>